<evidence type="ECO:0000259" key="12">
    <source>
        <dbReference type="PROSITE" id="PS00028"/>
    </source>
</evidence>
<name>S4RTV2_PETMA</name>
<comment type="subcellular location">
    <subcellularLocation>
        <location evidence="2">Nucleus</location>
    </subcellularLocation>
</comment>
<evidence type="ECO:0000256" key="1">
    <source>
        <dbReference type="ARBA" id="ARBA00003729"/>
    </source>
</evidence>
<dbReference type="GO" id="GO:0000981">
    <property type="term" value="F:DNA-binding transcription factor activity, RNA polymerase II-specific"/>
    <property type="evidence" value="ECO:0007669"/>
    <property type="project" value="TreeGrafter"/>
</dbReference>
<evidence type="ECO:0000256" key="9">
    <source>
        <dbReference type="ARBA" id="ARBA00023163"/>
    </source>
</evidence>
<keyword evidence="9" id="KW-0804">Transcription</keyword>
<dbReference type="GeneTree" id="ENSGT00940000161054"/>
<organism evidence="13">
    <name type="scientific">Petromyzon marinus</name>
    <name type="common">Sea lamprey</name>
    <dbReference type="NCBI Taxonomy" id="7757"/>
    <lineage>
        <taxon>Eukaryota</taxon>
        <taxon>Metazoa</taxon>
        <taxon>Chordata</taxon>
        <taxon>Craniata</taxon>
        <taxon>Vertebrata</taxon>
        <taxon>Cyclostomata</taxon>
        <taxon>Hyperoartia</taxon>
        <taxon>Petromyzontiformes</taxon>
        <taxon>Petromyzontidae</taxon>
        <taxon>Petromyzon</taxon>
    </lineage>
</organism>
<protein>
    <recommendedName>
        <fullName evidence="12">C2H2-type domain-containing protein</fullName>
    </recommendedName>
</protein>
<dbReference type="AlphaFoldDB" id="S4RTV2"/>
<feature type="domain" description="C2H2-type" evidence="12">
    <location>
        <begin position="96"/>
        <end position="117"/>
    </location>
</feature>
<evidence type="ECO:0000256" key="10">
    <source>
        <dbReference type="ARBA" id="ARBA00023242"/>
    </source>
</evidence>
<accession>S4RTV2</accession>
<dbReference type="GO" id="GO:0000978">
    <property type="term" value="F:RNA polymerase II cis-regulatory region sequence-specific DNA binding"/>
    <property type="evidence" value="ECO:0007669"/>
    <property type="project" value="TreeGrafter"/>
</dbReference>
<dbReference type="PANTHER" id="PTHR24388">
    <property type="entry name" value="ZINC FINGER PROTEIN"/>
    <property type="match status" value="1"/>
</dbReference>
<dbReference type="Ensembl" id="ENSPMAT00000008681.1">
    <property type="protein sequence ID" value="ENSPMAP00000008642.1"/>
    <property type="gene ID" value="ENSPMAG00000007860.1"/>
</dbReference>
<evidence type="ECO:0000313" key="13">
    <source>
        <dbReference type="Ensembl" id="ENSPMAP00000008642.1"/>
    </source>
</evidence>
<dbReference type="HOGENOM" id="CLU_1880236_0_0_1"/>
<keyword evidence="4" id="KW-0677">Repeat</keyword>
<dbReference type="InterPro" id="IPR036236">
    <property type="entry name" value="Znf_C2H2_sf"/>
</dbReference>
<dbReference type="FunFam" id="3.30.160.60:FF:000298">
    <property type="entry name" value="zinc finger protein 280D isoform X1"/>
    <property type="match status" value="1"/>
</dbReference>
<keyword evidence="6" id="KW-0862">Zinc</keyword>
<keyword evidence="5" id="KW-0863">Zinc-finger</keyword>
<evidence type="ECO:0000256" key="7">
    <source>
        <dbReference type="ARBA" id="ARBA00023015"/>
    </source>
</evidence>
<dbReference type="InterPro" id="IPR013087">
    <property type="entry name" value="Znf_C2H2_type"/>
</dbReference>
<dbReference type="GO" id="GO:0005634">
    <property type="term" value="C:nucleus"/>
    <property type="evidence" value="ECO:0007669"/>
    <property type="project" value="UniProtKB-SubCell"/>
</dbReference>
<comment type="function">
    <text evidence="1">May function as a transcription factor.</text>
</comment>
<keyword evidence="3" id="KW-0479">Metal-binding</keyword>
<reference evidence="13" key="1">
    <citation type="submission" date="2025-08" db="UniProtKB">
        <authorList>
            <consortium name="Ensembl"/>
        </authorList>
    </citation>
    <scope>IDENTIFICATION</scope>
</reference>
<evidence type="ECO:0000256" key="2">
    <source>
        <dbReference type="ARBA" id="ARBA00004123"/>
    </source>
</evidence>
<feature type="region of interest" description="Disordered" evidence="11">
    <location>
        <begin position="110"/>
        <end position="136"/>
    </location>
</feature>
<dbReference type="SMART" id="SM00355">
    <property type="entry name" value="ZnF_C2H2"/>
    <property type="match status" value="4"/>
</dbReference>
<evidence type="ECO:0000256" key="6">
    <source>
        <dbReference type="ARBA" id="ARBA00022833"/>
    </source>
</evidence>
<dbReference type="PROSITE" id="PS00028">
    <property type="entry name" value="ZINC_FINGER_C2H2_1"/>
    <property type="match status" value="2"/>
</dbReference>
<proteinExistence type="predicted"/>
<feature type="domain" description="C2H2-type" evidence="12">
    <location>
        <begin position="9"/>
        <end position="30"/>
    </location>
</feature>
<dbReference type="SUPFAM" id="SSF57667">
    <property type="entry name" value="beta-beta-alpha zinc fingers"/>
    <property type="match status" value="1"/>
</dbReference>
<evidence type="ECO:0000256" key="3">
    <source>
        <dbReference type="ARBA" id="ARBA00022723"/>
    </source>
</evidence>
<dbReference type="Gene3D" id="3.30.160.60">
    <property type="entry name" value="Classic Zinc Finger"/>
    <property type="match status" value="2"/>
</dbReference>
<keyword evidence="7" id="KW-0805">Transcription regulation</keyword>
<evidence type="ECO:0000256" key="5">
    <source>
        <dbReference type="ARBA" id="ARBA00022771"/>
    </source>
</evidence>
<dbReference type="GO" id="GO:0008270">
    <property type="term" value="F:zinc ion binding"/>
    <property type="evidence" value="ECO:0007669"/>
    <property type="project" value="UniProtKB-KW"/>
</dbReference>
<dbReference type="InterPro" id="IPR050527">
    <property type="entry name" value="Snail/Krueppel_Znf"/>
</dbReference>
<evidence type="ECO:0000256" key="11">
    <source>
        <dbReference type="SAM" id="MobiDB-lite"/>
    </source>
</evidence>
<reference evidence="13" key="2">
    <citation type="submission" date="2025-09" db="UniProtKB">
        <authorList>
            <consortium name="Ensembl"/>
        </authorList>
    </citation>
    <scope>IDENTIFICATION</scope>
</reference>
<sequence>SAVRSAAKCKICELNFDHEQMLLQHMKENHKPGEMPYVCQVCNFRSSVYAEVDSHFRAEHENTKSLLCPFCLKVIKSANGYLQHFMRHQNKGVFRCSKCRLQFLSKKDKMDHKTNHHKTHRKPRQLYGLTPGTKVS</sequence>
<dbReference type="PANTHER" id="PTHR24388:SF90">
    <property type="entry name" value="C2H2-TYPE DOMAIN-CONTAINING PROTEIN"/>
    <property type="match status" value="1"/>
</dbReference>
<evidence type="ECO:0000256" key="4">
    <source>
        <dbReference type="ARBA" id="ARBA00022737"/>
    </source>
</evidence>
<keyword evidence="10" id="KW-0539">Nucleus</keyword>
<feature type="compositionally biased region" description="Basic residues" evidence="11">
    <location>
        <begin position="114"/>
        <end position="124"/>
    </location>
</feature>
<evidence type="ECO:0000256" key="8">
    <source>
        <dbReference type="ARBA" id="ARBA00023125"/>
    </source>
</evidence>
<keyword evidence="8" id="KW-0238">DNA-binding</keyword>
<dbReference type="STRING" id="7757.ENSPMAP00000008642"/>